<organism evidence="4 5">
    <name type="scientific">Microbacterium nanhaiense</name>
    <dbReference type="NCBI Taxonomy" id="1301026"/>
    <lineage>
        <taxon>Bacteria</taxon>
        <taxon>Bacillati</taxon>
        <taxon>Actinomycetota</taxon>
        <taxon>Actinomycetes</taxon>
        <taxon>Micrococcales</taxon>
        <taxon>Microbacteriaceae</taxon>
        <taxon>Microbacterium</taxon>
    </lineage>
</organism>
<keyword evidence="5" id="KW-1185">Reference proteome</keyword>
<dbReference type="SUPFAM" id="SSF75304">
    <property type="entry name" value="Amidase signature (AS) enzymes"/>
    <property type="match status" value="1"/>
</dbReference>
<evidence type="ECO:0000313" key="5">
    <source>
        <dbReference type="Proteomes" id="UP000638043"/>
    </source>
</evidence>
<dbReference type="Pfam" id="PF01425">
    <property type="entry name" value="Amidase"/>
    <property type="match status" value="1"/>
</dbReference>
<dbReference type="EMBL" id="BMMQ01000003">
    <property type="protein sequence ID" value="GGO62601.1"/>
    <property type="molecule type" value="Genomic_DNA"/>
</dbReference>
<feature type="domain" description="Amidase" evidence="3">
    <location>
        <begin position="22"/>
        <end position="453"/>
    </location>
</feature>
<evidence type="ECO:0000256" key="2">
    <source>
        <dbReference type="SAM" id="MobiDB-lite"/>
    </source>
</evidence>
<dbReference type="PANTHER" id="PTHR11895:SF7">
    <property type="entry name" value="GLUTAMYL-TRNA(GLN) AMIDOTRANSFERASE SUBUNIT A, MITOCHONDRIAL"/>
    <property type="match status" value="1"/>
</dbReference>
<gene>
    <name evidence="4" type="ORF">GCM10010910_13080</name>
</gene>
<dbReference type="PANTHER" id="PTHR11895">
    <property type="entry name" value="TRANSAMIDASE"/>
    <property type="match status" value="1"/>
</dbReference>
<dbReference type="InterPro" id="IPR036928">
    <property type="entry name" value="AS_sf"/>
</dbReference>
<evidence type="ECO:0000259" key="3">
    <source>
        <dbReference type="Pfam" id="PF01425"/>
    </source>
</evidence>
<comment type="similarity">
    <text evidence="1">Belongs to the amidase family.</text>
</comment>
<feature type="region of interest" description="Disordered" evidence="2">
    <location>
        <begin position="230"/>
        <end position="250"/>
    </location>
</feature>
<comment type="caution">
    <text evidence="4">The sequence shown here is derived from an EMBL/GenBank/DDBJ whole genome shotgun (WGS) entry which is preliminary data.</text>
</comment>
<proteinExistence type="inferred from homology"/>
<dbReference type="InterPro" id="IPR000120">
    <property type="entry name" value="Amidase"/>
</dbReference>
<evidence type="ECO:0000256" key="1">
    <source>
        <dbReference type="ARBA" id="ARBA00009199"/>
    </source>
</evidence>
<dbReference type="RefSeq" id="WP_229661172.1">
    <property type="nucleotide sequence ID" value="NZ_BMMQ01000003.1"/>
</dbReference>
<sequence>MKTTLLDLIGALRTGEVSPVEAASAYLDRIEALDRLGAFVEVTRERALAQAAALGAAPGDAPPLWGVPMADKDLVARAGVTTRYGSRAFEGFVPETSDPLALALDGLGSVSLGKTSTPEFGMTGYTEPAIGVPARNPWDPSTGAAGSSGGAAIAVATGMLPATVASDAGGSIRIPSATVGVVGLKPARGRLPVSNGLGSPGGLATAGPIARTVTDAAYLLDALVGSAPRRHATAAPDPHRGPGGGPASFSAALATDTGRLRIGATLVTPWDGWTDTTLDPRGLAAWEWAAGVFAGDGHDVVDADWRPRGYPELFTTIWRASAATLPVADAELDELLEPFTAWMVREGRAMGAREALGGYQAAGRFESETIEAFEAFDAVLTPALAMEPQAIGWNAVGASPMENFARQCQYAPHTSFVNVSGLPAITIPAPAAPGERPWSVQLVGRPGGEARILQLAARLEAARGALPYPPGYGA</sequence>
<name>A0ABQ2N1J3_9MICO</name>
<evidence type="ECO:0000313" key="4">
    <source>
        <dbReference type="EMBL" id="GGO62601.1"/>
    </source>
</evidence>
<protein>
    <submittedName>
        <fullName evidence="4">Amidase</fullName>
    </submittedName>
</protein>
<dbReference type="Proteomes" id="UP000638043">
    <property type="component" value="Unassembled WGS sequence"/>
</dbReference>
<dbReference type="Gene3D" id="3.90.1300.10">
    <property type="entry name" value="Amidase signature (AS) domain"/>
    <property type="match status" value="1"/>
</dbReference>
<dbReference type="InterPro" id="IPR023631">
    <property type="entry name" value="Amidase_dom"/>
</dbReference>
<accession>A0ABQ2N1J3</accession>
<reference evidence="5" key="1">
    <citation type="journal article" date="2019" name="Int. J. Syst. Evol. Microbiol.">
        <title>The Global Catalogue of Microorganisms (GCM) 10K type strain sequencing project: providing services to taxonomists for standard genome sequencing and annotation.</title>
        <authorList>
            <consortium name="The Broad Institute Genomics Platform"/>
            <consortium name="The Broad Institute Genome Sequencing Center for Infectious Disease"/>
            <person name="Wu L."/>
            <person name="Ma J."/>
        </authorList>
    </citation>
    <scope>NUCLEOTIDE SEQUENCE [LARGE SCALE GENOMIC DNA]</scope>
    <source>
        <strain evidence="5">CGMCC 4.7181</strain>
    </source>
</reference>